<organism evidence="1 2">
    <name type="scientific">Pseudoalteromonas phenolica</name>
    <dbReference type="NCBI Taxonomy" id="161398"/>
    <lineage>
        <taxon>Bacteria</taxon>
        <taxon>Pseudomonadati</taxon>
        <taxon>Pseudomonadota</taxon>
        <taxon>Gammaproteobacteria</taxon>
        <taxon>Alteromonadales</taxon>
        <taxon>Pseudoalteromonadaceae</taxon>
        <taxon>Pseudoalteromonas</taxon>
    </lineage>
</organism>
<reference evidence="2" key="2">
    <citation type="submission" date="2019-06" db="EMBL/GenBank/DDBJ databases">
        <title>Co-occurence of chitin degradation, pigmentation and bioactivity in marine Pseudoalteromonas.</title>
        <authorList>
            <person name="Sonnenschein E.C."/>
            <person name="Bech P.K."/>
        </authorList>
    </citation>
    <scope>NUCLEOTIDE SEQUENCE [LARGE SCALE GENOMIC DNA]</scope>
    <source>
        <strain evidence="2">S1189</strain>
    </source>
</reference>
<evidence type="ECO:0000313" key="2">
    <source>
        <dbReference type="Proteomes" id="UP000307362"/>
    </source>
</evidence>
<sequence length="58" mass="6385">MSFAAIQIAKLPDLQSILNQEGQEGWLLVQILTPELAQNALVGKTGNLLAIFQREITH</sequence>
<accession>A0A5S3YSU6</accession>
<dbReference type="Pfam" id="PF13783">
    <property type="entry name" value="DUF4177"/>
    <property type="match status" value="1"/>
</dbReference>
<dbReference type="EMBL" id="PNCM01000029">
    <property type="protein sequence ID" value="TMP79496.1"/>
    <property type="molecule type" value="Genomic_DNA"/>
</dbReference>
<dbReference type="InterPro" id="IPR025234">
    <property type="entry name" value="YjzH-like"/>
</dbReference>
<gene>
    <name evidence="1" type="ORF">CWB73_13540</name>
</gene>
<proteinExistence type="predicted"/>
<name>A0A5S3YSU6_9GAMM</name>
<protein>
    <recommendedName>
        <fullName evidence="3">DUF4177 domain-containing protein</fullName>
    </recommendedName>
</protein>
<comment type="caution">
    <text evidence="1">The sequence shown here is derived from an EMBL/GenBank/DDBJ whole genome shotgun (WGS) entry which is preliminary data.</text>
</comment>
<dbReference type="OrthoDB" id="21915at2"/>
<evidence type="ECO:0008006" key="3">
    <source>
        <dbReference type="Google" id="ProtNLM"/>
    </source>
</evidence>
<reference evidence="1 2" key="1">
    <citation type="submission" date="2017-12" db="EMBL/GenBank/DDBJ databases">
        <authorList>
            <person name="Paulsen S."/>
            <person name="Gram L.K."/>
        </authorList>
    </citation>
    <scope>NUCLEOTIDE SEQUENCE [LARGE SCALE GENOMIC DNA]</scope>
    <source>
        <strain evidence="1 2">S1189</strain>
    </source>
</reference>
<dbReference type="AlphaFoldDB" id="A0A5S3YSU6"/>
<dbReference type="Proteomes" id="UP000307362">
    <property type="component" value="Unassembled WGS sequence"/>
</dbReference>
<evidence type="ECO:0000313" key="1">
    <source>
        <dbReference type="EMBL" id="TMP79496.1"/>
    </source>
</evidence>